<dbReference type="InterPro" id="IPR038470">
    <property type="entry name" value="Cellsynth_D_sf"/>
</dbReference>
<gene>
    <name evidence="1" type="ORF">HLH29_08685</name>
</gene>
<keyword evidence="2" id="KW-1185">Reference proteome</keyword>
<accession>A0A7W4P6D9</accession>
<name>A0A7W4P6D9_9PROT</name>
<dbReference type="EMBL" id="JABEQL010000009">
    <property type="protein sequence ID" value="MBB2179246.1"/>
    <property type="molecule type" value="Genomic_DNA"/>
</dbReference>
<organism evidence="1 2">
    <name type="scientific">Gluconacetobacter tumulicola</name>
    <dbReference type="NCBI Taxonomy" id="1017177"/>
    <lineage>
        <taxon>Bacteria</taxon>
        <taxon>Pseudomonadati</taxon>
        <taxon>Pseudomonadota</taxon>
        <taxon>Alphaproteobacteria</taxon>
        <taxon>Acetobacterales</taxon>
        <taxon>Acetobacteraceae</taxon>
        <taxon>Gluconacetobacter</taxon>
    </lineage>
</organism>
<dbReference type="GO" id="GO:0030244">
    <property type="term" value="P:cellulose biosynthetic process"/>
    <property type="evidence" value="ECO:0007669"/>
    <property type="project" value="InterPro"/>
</dbReference>
<protein>
    <submittedName>
        <fullName evidence="1">Cellulose synthase</fullName>
    </submittedName>
</protein>
<dbReference type="PRINTS" id="PR01442">
    <property type="entry name" value="CELLSNTHASED"/>
</dbReference>
<dbReference type="Pfam" id="PF03500">
    <property type="entry name" value="Cellsynth_D"/>
    <property type="match status" value="1"/>
</dbReference>
<evidence type="ECO:0000313" key="1">
    <source>
        <dbReference type="EMBL" id="MBB2179246.1"/>
    </source>
</evidence>
<comment type="caution">
    <text evidence="1">The sequence shown here is derived from an EMBL/GenBank/DDBJ whole genome shotgun (WGS) entry which is preliminary data.</text>
</comment>
<dbReference type="Gene3D" id="3.30.70.2590">
    <property type="match status" value="1"/>
</dbReference>
<dbReference type="InterPro" id="IPR022798">
    <property type="entry name" value="BcsD_bac"/>
</dbReference>
<evidence type="ECO:0000313" key="2">
    <source>
        <dbReference type="Proteomes" id="UP000525623"/>
    </source>
</evidence>
<proteinExistence type="predicted"/>
<sequence length="145" mass="15792">MMFSDVLFLRTFAGSFDEQVGEAARDRFLRVVGTRMAERLLLPPCATIEALELELNAALALIQWGTASLHMDRDSRRLLIRHVGLPKVGGLGAPAGTWLLACLAGLYETWIGRQPDATPGCVISWDAGQDCSDGTIVLEYGMAQK</sequence>
<reference evidence="1 2" key="1">
    <citation type="submission" date="2020-04" db="EMBL/GenBank/DDBJ databases">
        <title>Description of novel Gluconacetobacter.</title>
        <authorList>
            <person name="Sombolestani A."/>
        </authorList>
    </citation>
    <scope>NUCLEOTIDE SEQUENCE [LARGE SCALE GENOMIC DNA]</scope>
    <source>
        <strain evidence="1 2">LMG 27725</strain>
    </source>
</reference>
<dbReference type="Proteomes" id="UP000525623">
    <property type="component" value="Unassembled WGS sequence"/>
</dbReference>
<dbReference type="AlphaFoldDB" id="A0A7W4P6D9"/>
<dbReference type="RefSeq" id="WP_182965831.1">
    <property type="nucleotide sequence ID" value="NZ_BAABGC010000010.1"/>
</dbReference>